<organism evidence="1 2">
    <name type="scientific">Colobus angolensis palliatus</name>
    <name type="common">Peters' Angolan colobus</name>
    <dbReference type="NCBI Taxonomy" id="336983"/>
    <lineage>
        <taxon>Eukaryota</taxon>
        <taxon>Metazoa</taxon>
        <taxon>Chordata</taxon>
        <taxon>Craniata</taxon>
        <taxon>Vertebrata</taxon>
        <taxon>Euteleostomi</taxon>
        <taxon>Mammalia</taxon>
        <taxon>Eutheria</taxon>
        <taxon>Euarchontoglires</taxon>
        <taxon>Primates</taxon>
        <taxon>Haplorrhini</taxon>
        <taxon>Catarrhini</taxon>
        <taxon>Cercopithecidae</taxon>
        <taxon>Colobinae</taxon>
        <taxon>Colobus</taxon>
    </lineage>
</organism>
<reference evidence="1" key="1">
    <citation type="submission" date="2025-08" db="UniProtKB">
        <authorList>
            <consortium name="Ensembl"/>
        </authorList>
    </citation>
    <scope>IDENTIFICATION</scope>
</reference>
<reference evidence="1" key="2">
    <citation type="submission" date="2025-09" db="UniProtKB">
        <authorList>
            <consortium name="Ensembl"/>
        </authorList>
    </citation>
    <scope>IDENTIFICATION</scope>
</reference>
<evidence type="ECO:0000313" key="2">
    <source>
        <dbReference type="Proteomes" id="UP000233080"/>
    </source>
</evidence>
<dbReference type="OMA" id="YTHTEPM"/>
<dbReference type="Ensembl" id="ENSCANT00000019705.1">
    <property type="protein sequence ID" value="ENSCANP00000005079.1"/>
    <property type="gene ID" value="ENSCANG00000017507.1"/>
</dbReference>
<keyword evidence="2" id="KW-1185">Reference proteome</keyword>
<protein>
    <submittedName>
        <fullName evidence="1">Uncharacterized protein</fullName>
    </submittedName>
</protein>
<dbReference type="Proteomes" id="UP000233080">
    <property type="component" value="Unassembled WGS sequence"/>
</dbReference>
<evidence type="ECO:0000313" key="1">
    <source>
        <dbReference type="Ensembl" id="ENSCANP00000005079.1"/>
    </source>
</evidence>
<dbReference type="AlphaFoldDB" id="A0A2K5HL79"/>
<proteinExistence type="predicted"/>
<sequence length="73" mass="8279">MCRLLQPPTPGCHQLLYSFSLRLEERERRQQWPDFPVVPKLVIVLCSSAGSPPLYTHTGPMFTDAHPTPQSFA</sequence>
<name>A0A2K5HL79_COLAP</name>
<accession>A0A2K5HL79</accession>